<evidence type="ECO:0000313" key="2">
    <source>
        <dbReference type="Proteomes" id="UP000824120"/>
    </source>
</evidence>
<keyword evidence="2" id="KW-1185">Reference proteome</keyword>
<reference evidence="1 2" key="1">
    <citation type="submission" date="2020-09" db="EMBL/GenBank/DDBJ databases">
        <title>De no assembly of potato wild relative species, Solanum commersonii.</title>
        <authorList>
            <person name="Cho K."/>
        </authorList>
    </citation>
    <scope>NUCLEOTIDE SEQUENCE [LARGE SCALE GENOMIC DNA]</scope>
    <source>
        <strain evidence="1">LZ3.2</strain>
        <tissue evidence="1">Leaf</tissue>
    </source>
</reference>
<evidence type="ECO:0000313" key="1">
    <source>
        <dbReference type="EMBL" id="KAG5601822.1"/>
    </source>
</evidence>
<dbReference type="Proteomes" id="UP000824120">
    <property type="component" value="Chromosome 6"/>
</dbReference>
<protein>
    <submittedName>
        <fullName evidence="1">Uncharacterized protein</fullName>
    </submittedName>
</protein>
<gene>
    <name evidence="1" type="ORF">H5410_033192</name>
</gene>
<dbReference type="AlphaFoldDB" id="A0A9J5YSD0"/>
<dbReference type="EMBL" id="JACXVP010000006">
    <property type="protein sequence ID" value="KAG5601822.1"/>
    <property type="molecule type" value="Genomic_DNA"/>
</dbReference>
<comment type="caution">
    <text evidence="1">The sequence shown here is derived from an EMBL/GenBank/DDBJ whole genome shotgun (WGS) entry which is preliminary data.</text>
</comment>
<proteinExistence type="predicted"/>
<name>A0A9J5YSD0_SOLCO</name>
<accession>A0A9J5YSD0</accession>
<sequence length="110" mass="13275">MTLPISMISPQDLECLLRRSSQSVDDIISTTTKKKERKWIHLKQRCRTRQVQRVIKSVIFYSRWSFDLGTLMYTFCWMPKVNYVIPYQELKVDKKFEELVILIKENHCMN</sequence>
<organism evidence="1 2">
    <name type="scientific">Solanum commersonii</name>
    <name type="common">Commerson's wild potato</name>
    <name type="synonym">Commerson's nightshade</name>
    <dbReference type="NCBI Taxonomy" id="4109"/>
    <lineage>
        <taxon>Eukaryota</taxon>
        <taxon>Viridiplantae</taxon>
        <taxon>Streptophyta</taxon>
        <taxon>Embryophyta</taxon>
        <taxon>Tracheophyta</taxon>
        <taxon>Spermatophyta</taxon>
        <taxon>Magnoliopsida</taxon>
        <taxon>eudicotyledons</taxon>
        <taxon>Gunneridae</taxon>
        <taxon>Pentapetalae</taxon>
        <taxon>asterids</taxon>
        <taxon>lamiids</taxon>
        <taxon>Solanales</taxon>
        <taxon>Solanaceae</taxon>
        <taxon>Solanoideae</taxon>
        <taxon>Solaneae</taxon>
        <taxon>Solanum</taxon>
    </lineage>
</organism>